<keyword evidence="1" id="KW-0645">Protease</keyword>
<dbReference type="InterPro" id="IPR038765">
    <property type="entry name" value="Papain-like_cys_pep_sf"/>
</dbReference>
<dbReference type="PROSITE" id="PS00972">
    <property type="entry name" value="USP_1"/>
    <property type="match status" value="1"/>
</dbReference>
<proteinExistence type="inferred from homology"/>
<evidence type="ECO:0000313" key="5">
    <source>
        <dbReference type="Proteomes" id="UP000594262"/>
    </source>
</evidence>
<evidence type="ECO:0000256" key="2">
    <source>
        <dbReference type="SAM" id="MobiDB-lite"/>
    </source>
</evidence>
<evidence type="ECO:0000259" key="3">
    <source>
        <dbReference type="PROSITE" id="PS50235"/>
    </source>
</evidence>
<feature type="compositionally biased region" description="Polar residues" evidence="2">
    <location>
        <begin position="180"/>
        <end position="189"/>
    </location>
</feature>
<evidence type="ECO:0000313" key="4">
    <source>
        <dbReference type="EnsemblMetazoa" id="CLYHEMP013524.1"/>
    </source>
</evidence>
<dbReference type="InterPro" id="IPR001394">
    <property type="entry name" value="Peptidase_C19_UCH"/>
</dbReference>
<accession>A0A7M6DK02</accession>
<dbReference type="Proteomes" id="UP000594262">
    <property type="component" value="Unplaced"/>
</dbReference>
<dbReference type="CDD" id="cd02257">
    <property type="entry name" value="Peptidase_C19"/>
    <property type="match status" value="1"/>
</dbReference>
<dbReference type="OrthoDB" id="289038at2759"/>
<comment type="similarity">
    <text evidence="1">Belongs to the peptidase C19 family.</text>
</comment>
<dbReference type="GO" id="GO:0016579">
    <property type="term" value="P:protein deubiquitination"/>
    <property type="evidence" value="ECO:0007669"/>
    <property type="project" value="InterPro"/>
</dbReference>
<keyword evidence="1" id="KW-0788">Thiol protease</keyword>
<feature type="compositionally biased region" description="Polar residues" evidence="2">
    <location>
        <begin position="159"/>
        <end position="172"/>
    </location>
</feature>
<dbReference type="InterPro" id="IPR018200">
    <property type="entry name" value="USP_CS"/>
</dbReference>
<dbReference type="RefSeq" id="XP_066933847.1">
    <property type="nucleotide sequence ID" value="XM_067077746.1"/>
</dbReference>
<dbReference type="InterPro" id="IPR050164">
    <property type="entry name" value="Peptidase_C19"/>
</dbReference>
<dbReference type="SUPFAM" id="SSF54001">
    <property type="entry name" value="Cysteine proteinases"/>
    <property type="match status" value="1"/>
</dbReference>
<feature type="region of interest" description="Disordered" evidence="2">
    <location>
        <begin position="602"/>
        <end position="621"/>
    </location>
</feature>
<dbReference type="EC" id="3.4.19.12" evidence="1"/>
<dbReference type="GO" id="GO:0004843">
    <property type="term" value="F:cysteine-type deubiquitinase activity"/>
    <property type="evidence" value="ECO:0007669"/>
    <property type="project" value="UniProtKB-UniRule"/>
</dbReference>
<dbReference type="GO" id="GO:0005829">
    <property type="term" value="C:cytosol"/>
    <property type="evidence" value="ECO:0007669"/>
    <property type="project" value="TreeGrafter"/>
</dbReference>
<dbReference type="GeneID" id="136821519"/>
<dbReference type="GO" id="GO:0000082">
    <property type="term" value="P:G1/S transition of mitotic cell cycle"/>
    <property type="evidence" value="ECO:0007669"/>
    <property type="project" value="TreeGrafter"/>
</dbReference>
<protein>
    <recommendedName>
        <fullName evidence="1">Ubiquitin carboxyl-terminal hydrolase</fullName>
        <ecNumber evidence="1">3.4.19.12</ecNumber>
    </recommendedName>
</protein>
<sequence>MSLFSAGPNIEVIKTTGQKLKISTSSRLGHIIDGKGELVLMRSKNGNSFSLNIKNDTGTKKDSFKFNYPKDSVKCSFRENQLCFTYTIKTTNIKTGIISGEILDLKSFKEFNSLMKQMETKRFKPIEIVSSGSNINATKPSIQSLSQKNRSFEYCSNTETETGSFKTEQNAITPKRESDNMNSKENTPKSIPKRMAMKMKGGEDNRKPLDTLKTKQFYSKDTNTPKREVKSNFPVYSQSKFNKIPKFIKNRLPSPIPFRKNKEKITRESNESIEDFFEDDNSLIGFANLGNTCYMNAILQCLLNIPNFYQELHNQNNLAVLPKESLYKRLCQLGFAKHNLQGSETQKQHLQLVKESISSAANRFSGYSQHDAHEFLCQCMDQLKEDLLTQMTKKKEEMQLSIEELKSVFVCPIKENLETTVTHSIRCLGCKEKVIKDEEYHDFSLVIPEYDENFNPGTLSIEKLLNLYFADEEIEYTCEKCQNSSSVLTHQMKKLPRILVLHLKRYDSYEMKKSDSIKIPKIMDISKVVSDEVAFPSDFNLDCSLWKDSTTLKSGVKRKSEDSSFLSNAPLNKTPKVNRNSYINEMSAAEILAISARESRKEESNSSYSNPSHSFTKIQGPRKTLTFTSDSEFDSNMEVKTEPKLSPEEQQIKEAMELSIQEYKSQQRLDMSTFSLSKQTSTPSSIKTEPFFQVLSSDSDAITDEKQTYRLVGVVNHHGMNTASGHYTCDCYDFKSKQWRNYNDSSVKEMDEYDWNRRSSSAYIVFYMHDKCYQSIQNKY</sequence>
<dbReference type="PANTHER" id="PTHR24006">
    <property type="entry name" value="UBIQUITIN CARBOXYL-TERMINAL HYDROLASE"/>
    <property type="match status" value="1"/>
</dbReference>
<dbReference type="GO" id="GO:0005634">
    <property type="term" value="C:nucleus"/>
    <property type="evidence" value="ECO:0007669"/>
    <property type="project" value="TreeGrafter"/>
</dbReference>
<feature type="region of interest" description="Disordered" evidence="2">
    <location>
        <begin position="159"/>
        <end position="189"/>
    </location>
</feature>
<name>A0A7M6DK02_9CNID</name>
<dbReference type="InterPro" id="IPR028889">
    <property type="entry name" value="USP"/>
</dbReference>
<organism evidence="4 5">
    <name type="scientific">Clytia hemisphaerica</name>
    <dbReference type="NCBI Taxonomy" id="252671"/>
    <lineage>
        <taxon>Eukaryota</taxon>
        <taxon>Metazoa</taxon>
        <taxon>Cnidaria</taxon>
        <taxon>Hydrozoa</taxon>
        <taxon>Hydroidolina</taxon>
        <taxon>Leptothecata</taxon>
        <taxon>Obeliida</taxon>
        <taxon>Clytiidae</taxon>
        <taxon>Clytia</taxon>
    </lineage>
</organism>
<keyword evidence="1" id="KW-0378">Hydrolase</keyword>
<dbReference type="PROSITE" id="PS00973">
    <property type="entry name" value="USP_2"/>
    <property type="match status" value="1"/>
</dbReference>
<feature type="compositionally biased region" description="Low complexity" evidence="2">
    <location>
        <begin position="605"/>
        <end position="614"/>
    </location>
</feature>
<dbReference type="Gene3D" id="3.90.70.10">
    <property type="entry name" value="Cysteine proteinases"/>
    <property type="match status" value="2"/>
</dbReference>
<dbReference type="AlphaFoldDB" id="A0A7M6DK02"/>
<dbReference type="EnsemblMetazoa" id="CLYHEMT013524.1">
    <property type="protein sequence ID" value="CLYHEMP013524.1"/>
    <property type="gene ID" value="CLYHEMG013524"/>
</dbReference>
<dbReference type="PROSITE" id="PS50235">
    <property type="entry name" value="USP_3"/>
    <property type="match status" value="1"/>
</dbReference>
<keyword evidence="1" id="KW-0833">Ubl conjugation pathway</keyword>
<keyword evidence="5" id="KW-1185">Reference proteome</keyword>
<feature type="domain" description="USP" evidence="3">
    <location>
        <begin position="284"/>
        <end position="770"/>
    </location>
</feature>
<reference evidence="4" key="1">
    <citation type="submission" date="2021-01" db="UniProtKB">
        <authorList>
            <consortium name="EnsemblMetazoa"/>
        </authorList>
    </citation>
    <scope>IDENTIFICATION</scope>
</reference>
<evidence type="ECO:0000256" key="1">
    <source>
        <dbReference type="RuleBase" id="RU366025"/>
    </source>
</evidence>
<dbReference type="PANTHER" id="PTHR24006:SF915">
    <property type="entry name" value="UBIQUITIN CARBOXYL-TERMINAL HYDROLASE-RELATED"/>
    <property type="match status" value="1"/>
</dbReference>
<dbReference type="Pfam" id="PF00443">
    <property type="entry name" value="UCH"/>
    <property type="match status" value="1"/>
</dbReference>
<dbReference type="GO" id="GO:0006508">
    <property type="term" value="P:proteolysis"/>
    <property type="evidence" value="ECO:0007669"/>
    <property type="project" value="UniProtKB-KW"/>
</dbReference>
<comment type="catalytic activity">
    <reaction evidence="1">
        <text>Thiol-dependent hydrolysis of ester, thioester, amide, peptide and isopeptide bonds formed by the C-terminal Gly of ubiquitin (a 76-residue protein attached to proteins as an intracellular targeting signal).</text>
        <dbReference type="EC" id="3.4.19.12"/>
    </reaction>
</comment>